<dbReference type="Gene3D" id="1.20.1250.20">
    <property type="entry name" value="MFS general substrate transporter like domains"/>
    <property type="match status" value="1"/>
</dbReference>
<comment type="caution">
    <text evidence="7">The sequence shown here is derived from an EMBL/GenBank/DDBJ whole genome shotgun (WGS) entry which is preliminary data.</text>
</comment>
<dbReference type="Pfam" id="PF07690">
    <property type="entry name" value="MFS_1"/>
    <property type="match status" value="1"/>
</dbReference>
<dbReference type="EMBL" id="VWXL01000100">
    <property type="protein sequence ID" value="MVB12695.1"/>
    <property type="molecule type" value="Genomic_DNA"/>
</dbReference>
<name>A0A6N8I422_9FIRM</name>
<dbReference type="GO" id="GO:0022857">
    <property type="term" value="F:transmembrane transporter activity"/>
    <property type="evidence" value="ECO:0007669"/>
    <property type="project" value="InterPro"/>
</dbReference>
<keyword evidence="5 6" id="KW-0472">Membrane</keyword>
<gene>
    <name evidence="7" type="ORF">CAFE_34370</name>
</gene>
<dbReference type="OrthoDB" id="9763297at2"/>
<keyword evidence="3 6" id="KW-0812">Transmembrane</keyword>
<feature type="transmembrane region" description="Helical" evidence="6">
    <location>
        <begin position="33"/>
        <end position="53"/>
    </location>
</feature>
<evidence type="ECO:0000256" key="2">
    <source>
        <dbReference type="ARBA" id="ARBA00022475"/>
    </source>
</evidence>
<feature type="transmembrane region" description="Helical" evidence="6">
    <location>
        <begin position="212"/>
        <end position="230"/>
    </location>
</feature>
<evidence type="ECO:0000313" key="7">
    <source>
        <dbReference type="EMBL" id="MVB12695.1"/>
    </source>
</evidence>
<feature type="transmembrane region" description="Helical" evidence="6">
    <location>
        <begin position="9"/>
        <end position="27"/>
    </location>
</feature>
<evidence type="ECO:0000256" key="4">
    <source>
        <dbReference type="ARBA" id="ARBA00022989"/>
    </source>
</evidence>
<feature type="transmembrane region" description="Helical" evidence="6">
    <location>
        <begin position="160"/>
        <end position="178"/>
    </location>
</feature>
<feature type="transmembrane region" description="Helical" evidence="6">
    <location>
        <begin position="279"/>
        <end position="297"/>
    </location>
</feature>
<feature type="transmembrane region" description="Helical" evidence="6">
    <location>
        <begin position="65"/>
        <end position="85"/>
    </location>
</feature>
<dbReference type="CDD" id="cd06173">
    <property type="entry name" value="MFS_MefA_like"/>
    <property type="match status" value="1"/>
</dbReference>
<keyword evidence="4 6" id="KW-1133">Transmembrane helix</keyword>
<evidence type="ECO:0000256" key="5">
    <source>
        <dbReference type="ARBA" id="ARBA00023136"/>
    </source>
</evidence>
<reference evidence="7 8" key="1">
    <citation type="submission" date="2019-09" db="EMBL/GenBank/DDBJ databases">
        <title>Genome sequence of Clostridium sp. EA1.</title>
        <authorList>
            <person name="Poehlein A."/>
            <person name="Bengelsdorf F.R."/>
            <person name="Daniel R."/>
        </authorList>
    </citation>
    <scope>NUCLEOTIDE SEQUENCE [LARGE SCALE GENOMIC DNA]</scope>
    <source>
        <strain evidence="7 8">EA1</strain>
    </source>
</reference>
<feature type="transmembrane region" description="Helical" evidence="6">
    <location>
        <begin position="391"/>
        <end position="410"/>
    </location>
</feature>
<feature type="transmembrane region" description="Helical" evidence="6">
    <location>
        <begin position="250"/>
        <end position="272"/>
    </location>
</feature>
<keyword evidence="2" id="KW-1003">Cell membrane</keyword>
<protein>
    <submittedName>
        <fullName evidence="7">Transmembrane secretion effector</fullName>
    </submittedName>
</protein>
<evidence type="ECO:0000256" key="3">
    <source>
        <dbReference type="ARBA" id="ARBA00022692"/>
    </source>
</evidence>
<feature type="transmembrane region" description="Helical" evidence="6">
    <location>
        <begin position="347"/>
        <end position="365"/>
    </location>
</feature>
<proteinExistence type="predicted"/>
<organism evidence="7 8">
    <name type="scientific">Caproicibacter fermentans</name>
    <dbReference type="NCBI Taxonomy" id="2576756"/>
    <lineage>
        <taxon>Bacteria</taxon>
        <taxon>Bacillati</taxon>
        <taxon>Bacillota</taxon>
        <taxon>Clostridia</taxon>
        <taxon>Eubacteriales</taxon>
        <taxon>Acutalibacteraceae</taxon>
        <taxon>Caproicibacter</taxon>
    </lineage>
</organism>
<accession>A0A6N8I422</accession>
<evidence type="ECO:0000256" key="1">
    <source>
        <dbReference type="ARBA" id="ARBA00004651"/>
    </source>
</evidence>
<keyword evidence="8" id="KW-1185">Reference proteome</keyword>
<dbReference type="PANTHER" id="PTHR23513">
    <property type="entry name" value="INTEGRAL MEMBRANE EFFLUX PROTEIN-RELATED"/>
    <property type="match status" value="1"/>
</dbReference>
<feature type="transmembrane region" description="Helical" evidence="6">
    <location>
        <begin position="91"/>
        <end position="116"/>
    </location>
</feature>
<dbReference type="PANTHER" id="PTHR23513:SF11">
    <property type="entry name" value="STAPHYLOFERRIN A TRANSPORTER"/>
    <property type="match status" value="1"/>
</dbReference>
<comment type="subcellular location">
    <subcellularLocation>
        <location evidence="1">Cell membrane</location>
        <topology evidence="1">Multi-pass membrane protein</topology>
    </subcellularLocation>
</comment>
<dbReference type="Proteomes" id="UP000469440">
    <property type="component" value="Unassembled WGS sequence"/>
</dbReference>
<evidence type="ECO:0000313" key="8">
    <source>
        <dbReference type="Proteomes" id="UP000469440"/>
    </source>
</evidence>
<feature type="transmembrane region" description="Helical" evidence="6">
    <location>
        <begin position="303"/>
        <end position="326"/>
    </location>
</feature>
<dbReference type="GO" id="GO:0005886">
    <property type="term" value="C:plasma membrane"/>
    <property type="evidence" value="ECO:0007669"/>
    <property type="project" value="UniProtKB-SubCell"/>
</dbReference>
<dbReference type="InterPro" id="IPR036259">
    <property type="entry name" value="MFS_trans_sf"/>
</dbReference>
<dbReference type="InterPro" id="IPR011701">
    <property type="entry name" value="MFS"/>
</dbReference>
<dbReference type="AlphaFoldDB" id="A0A6N8I422"/>
<dbReference type="SUPFAM" id="SSF103473">
    <property type="entry name" value="MFS general substrate transporter"/>
    <property type="match status" value="1"/>
</dbReference>
<evidence type="ECO:0000256" key="6">
    <source>
        <dbReference type="SAM" id="Phobius"/>
    </source>
</evidence>
<sequence>MLFWLSQSISELGSSMTGFALILWAYARTQSAMTVSLLTFFSYLPYVAVSLFAGAFTDRHRKKPILLWTDSIASLCSLTVLALFFTGKFEIWQIYLVNAVTGAMNAFQLPATAVAVGRLVPREQYEKVSGMNSFSKSMITVATPTLAAFASSFFGLAGVLAFDLLTFFFAFSVLLFRIRIPEHRAHREQTERRHLLTDCREGFRFLVSRRGLLSLIFSMAVMNFFSNITYENILPAMILSRSGQNEMTLGVVSGLIGFGGVLGGLIVSFVKLPENKIRLIYFSAAFSFLFGDVLMGLGRTVPVWIVAALAASVPIPFVAAGQNVILYHTVPEEIQGRVFAVRNAVQFGTIPLGTLLGGALADYVFEPFMKSRSPLAVTLQKLVGSGSGSGMAVMFLCTGVLGFLLSVCWYRSRNLKSLREK</sequence>